<dbReference type="SUPFAM" id="SSF53850">
    <property type="entry name" value="Periplasmic binding protein-like II"/>
    <property type="match status" value="1"/>
</dbReference>
<accession>A0A7C3SN69</accession>
<gene>
    <name evidence="3" type="ORF">ENV35_03255</name>
</gene>
<sequence length="417" mass="47874">MFVRRIFAVFFISLSFILSCVNVSFSANITIVHWQHHFEPRAKVVESLIKEFTQENPGIEVKFESIPYDTFFDKLVTSLSAGTGPDVFQIPVNILYQFVNQNLVLPIPPDLMPLSEIRNTFIPWTIRMSYINGKYWGFPTDVQPFMLFVNNKLLEDAGLNPAKAPKTWKELEDMARKTTKFTGDKMVQAGLNVFGNAYHYYWTFVYQNVTKSVVDPKTLKVGYNSPEGYEAWQFLADLILKYHVDDPTFLTNQDKFALGKAALDIHEAVYKGNLDMIAPNIKYNVYIPPTKTGKPSTVGTNWVYVVSSKTKNPNVAFKWASYLTSEKAEKEWVIKTGSMPSRKTLLDDVSLQKDSNMIAIFKAIKFVRPLEDLDWDPAWEIREECFQNIVLKNIDVKKAVDLSAQKEEALYSKKFQK</sequence>
<comment type="caution">
    <text evidence="3">The sequence shown here is derived from an EMBL/GenBank/DDBJ whole genome shotgun (WGS) entry which is preliminary data.</text>
</comment>
<dbReference type="PANTHER" id="PTHR43649:SF12">
    <property type="entry name" value="DIACETYLCHITOBIOSE BINDING PROTEIN DASA"/>
    <property type="match status" value="1"/>
</dbReference>
<dbReference type="InterPro" id="IPR006059">
    <property type="entry name" value="SBP"/>
</dbReference>
<dbReference type="AlphaFoldDB" id="A0A7C3SN69"/>
<evidence type="ECO:0000313" key="3">
    <source>
        <dbReference type="EMBL" id="HGB30877.1"/>
    </source>
</evidence>
<evidence type="ECO:0000256" key="2">
    <source>
        <dbReference type="ARBA" id="ARBA00008520"/>
    </source>
</evidence>
<dbReference type="PROSITE" id="PS51257">
    <property type="entry name" value="PROKAR_LIPOPROTEIN"/>
    <property type="match status" value="1"/>
</dbReference>
<dbReference type="InterPro" id="IPR050490">
    <property type="entry name" value="Bact_solute-bd_prot1"/>
</dbReference>
<dbReference type="EMBL" id="DTGA01000080">
    <property type="protein sequence ID" value="HGB30877.1"/>
    <property type="molecule type" value="Genomic_DNA"/>
</dbReference>
<organism evidence="3">
    <name type="scientific">Dictyoglomus turgidum</name>
    <dbReference type="NCBI Taxonomy" id="513050"/>
    <lineage>
        <taxon>Bacteria</taxon>
        <taxon>Pseudomonadati</taxon>
        <taxon>Dictyoglomota</taxon>
        <taxon>Dictyoglomia</taxon>
        <taxon>Dictyoglomales</taxon>
        <taxon>Dictyoglomaceae</taxon>
        <taxon>Dictyoglomus</taxon>
    </lineage>
</organism>
<comment type="similarity">
    <text evidence="2">Belongs to the bacterial solute-binding protein 1 family.</text>
</comment>
<dbReference type="PANTHER" id="PTHR43649">
    <property type="entry name" value="ARABINOSE-BINDING PROTEIN-RELATED"/>
    <property type="match status" value="1"/>
</dbReference>
<dbReference type="GO" id="GO:0042597">
    <property type="term" value="C:periplasmic space"/>
    <property type="evidence" value="ECO:0007669"/>
    <property type="project" value="UniProtKB-SubCell"/>
</dbReference>
<dbReference type="Pfam" id="PF01547">
    <property type="entry name" value="SBP_bac_1"/>
    <property type="match status" value="1"/>
</dbReference>
<reference evidence="3" key="1">
    <citation type="journal article" date="2020" name="mSystems">
        <title>Genome- and Community-Level Interaction Insights into Carbon Utilization and Element Cycling Functions of Hydrothermarchaeota in Hydrothermal Sediment.</title>
        <authorList>
            <person name="Zhou Z."/>
            <person name="Liu Y."/>
            <person name="Xu W."/>
            <person name="Pan J."/>
            <person name="Luo Z.H."/>
            <person name="Li M."/>
        </authorList>
    </citation>
    <scope>NUCLEOTIDE SEQUENCE [LARGE SCALE GENOMIC DNA]</scope>
    <source>
        <strain evidence="3">SpSt-751</strain>
    </source>
</reference>
<dbReference type="CDD" id="cd14748">
    <property type="entry name" value="PBP2_UgpB"/>
    <property type="match status" value="1"/>
</dbReference>
<protein>
    <submittedName>
        <fullName evidence="3">ABC transporter substrate-binding protein</fullName>
    </submittedName>
</protein>
<name>A0A7C3SN69_9BACT</name>
<comment type="subcellular location">
    <subcellularLocation>
        <location evidence="1">Periplasm</location>
    </subcellularLocation>
</comment>
<dbReference type="Gene3D" id="3.40.190.10">
    <property type="entry name" value="Periplasmic binding protein-like II"/>
    <property type="match status" value="1"/>
</dbReference>
<evidence type="ECO:0000256" key="1">
    <source>
        <dbReference type="ARBA" id="ARBA00004418"/>
    </source>
</evidence>
<proteinExistence type="inferred from homology"/>